<dbReference type="GO" id="GO:0019934">
    <property type="term" value="P:cGMP-mediated signaling"/>
    <property type="evidence" value="ECO:0007669"/>
    <property type="project" value="TreeGrafter"/>
</dbReference>
<dbReference type="OrthoDB" id="2163483at2759"/>
<feature type="non-terminal residue" evidence="2">
    <location>
        <position position="1"/>
    </location>
</feature>
<organism evidence="2">
    <name type="scientific">Guillardia theta (strain CCMP2712)</name>
    <name type="common">Cryptophyte</name>
    <dbReference type="NCBI Taxonomy" id="905079"/>
    <lineage>
        <taxon>Eukaryota</taxon>
        <taxon>Cryptophyceae</taxon>
        <taxon>Pyrenomonadales</taxon>
        <taxon>Geminigeraceae</taxon>
        <taxon>Guillardia</taxon>
    </lineage>
</organism>
<dbReference type="PANTHER" id="PTHR45655">
    <property type="entry name" value="GUANYLATE CYCLASE SOLUBLE SUBUNIT BETA-2"/>
    <property type="match status" value="1"/>
</dbReference>
<reference evidence="3" key="3">
    <citation type="submission" date="2015-06" db="UniProtKB">
        <authorList>
            <consortium name="EnsemblProtists"/>
        </authorList>
    </citation>
    <scope>IDENTIFICATION</scope>
</reference>
<gene>
    <name evidence="2" type="ORF">GUITHDRAFT_60850</name>
</gene>
<dbReference type="InterPro" id="IPR001054">
    <property type="entry name" value="A/G_cyclase"/>
</dbReference>
<feature type="domain" description="Guanylate cyclase" evidence="1">
    <location>
        <begin position="1"/>
        <end position="135"/>
    </location>
</feature>
<reference evidence="4" key="2">
    <citation type="submission" date="2012-11" db="EMBL/GenBank/DDBJ databases">
        <authorList>
            <person name="Kuo A."/>
            <person name="Curtis B.A."/>
            <person name="Tanifuji G."/>
            <person name="Burki F."/>
            <person name="Gruber A."/>
            <person name="Irimia M."/>
            <person name="Maruyama S."/>
            <person name="Arias M.C."/>
            <person name="Ball S.G."/>
            <person name="Gile G.H."/>
            <person name="Hirakawa Y."/>
            <person name="Hopkins J.F."/>
            <person name="Rensing S.A."/>
            <person name="Schmutz J."/>
            <person name="Symeonidi A."/>
            <person name="Elias M."/>
            <person name="Eveleigh R.J."/>
            <person name="Herman E.K."/>
            <person name="Klute M.J."/>
            <person name="Nakayama T."/>
            <person name="Obornik M."/>
            <person name="Reyes-Prieto A."/>
            <person name="Armbrust E.V."/>
            <person name="Aves S.J."/>
            <person name="Beiko R.G."/>
            <person name="Coutinho P."/>
            <person name="Dacks J.B."/>
            <person name="Durnford D.G."/>
            <person name="Fast N.M."/>
            <person name="Green B.R."/>
            <person name="Grisdale C."/>
            <person name="Hempe F."/>
            <person name="Henrissat B."/>
            <person name="Hoppner M.P."/>
            <person name="Ishida K.-I."/>
            <person name="Kim E."/>
            <person name="Koreny L."/>
            <person name="Kroth P.G."/>
            <person name="Liu Y."/>
            <person name="Malik S.-B."/>
            <person name="Maier U.G."/>
            <person name="McRose D."/>
            <person name="Mock T."/>
            <person name="Neilson J.A."/>
            <person name="Onodera N.T."/>
            <person name="Poole A.M."/>
            <person name="Pritham E.J."/>
            <person name="Richards T.A."/>
            <person name="Rocap G."/>
            <person name="Roy S.W."/>
            <person name="Sarai C."/>
            <person name="Schaack S."/>
            <person name="Shirato S."/>
            <person name="Slamovits C.H."/>
            <person name="Spencer D.F."/>
            <person name="Suzuki S."/>
            <person name="Worden A.Z."/>
            <person name="Zauner S."/>
            <person name="Barry K."/>
            <person name="Bell C."/>
            <person name="Bharti A.K."/>
            <person name="Crow J.A."/>
            <person name="Grimwood J."/>
            <person name="Kramer R."/>
            <person name="Lindquist E."/>
            <person name="Lucas S."/>
            <person name="Salamov A."/>
            <person name="McFadden G.I."/>
            <person name="Lane C.E."/>
            <person name="Keeling P.J."/>
            <person name="Gray M.W."/>
            <person name="Grigoriev I.V."/>
            <person name="Archibald J.M."/>
        </authorList>
    </citation>
    <scope>NUCLEOTIDE SEQUENCE</scope>
    <source>
        <strain evidence="4">CCMP2712</strain>
    </source>
</reference>
<feature type="non-terminal residue" evidence="2">
    <location>
        <position position="135"/>
    </location>
</feature>
<accession>L1J048</accession>
<dbReference type="STRING" id="905079.L1J048"/>
<dbReference type="PROSITE" id="PS50125">
    <property type="entry name" value="GUANYLATE_CYCLASE_2"/>
    <property type="match status" value="1"/>
</dbReference>
<dbReference type="AlphaFoldDB" id="L1J048"/>
<dbReference type="GO" id="GO:0070482">
    <property type="term" value="P:response to oxygen levels"/>
    <property type="evidence" value="ECO:0007669"/>
    <property type="project" value="TreeGrafter"/>
</dbReference>
<sequence length="135" mass="15257">VLQLDICKFTTMSRDLNPLLLARMIHEIFSSFDKSVVTLQLYKMDTIGDAYIVAGWLPDGDDWQTRDETKTTCLLVLDLARKMISTLKRYNESRRHQLNCRIGIGIGDVACGLLGRSQARFHLLGDAANLAEQLE</sequence>
<keyword evidence="4" id="KW-1185">Reference proteome</keyword>
<dbReference type="Gene3D" id="3.30.70.1230">
    <property type="entry name" value="Nucleotide cyclase"/>
    <property type="match status" value="1"/>
</dbReference>
<dbReference type="SMART" id="SM00044">
    <property type="entry name" value="CYCc"/>
    <property type="match status" value="1"/>
</dbReference>
<dbReference type="GeneID" id="17298118"/>
<dbReference type="GO" id="GO:0008074">
    <property type="term" value="C:guanylate cyclase complex, soluble"/>
    <property type="evidence" value="ECO:0007669"/>
    <property type="project" value="TreeGrafter"/>
</dbReference>
<dbReference type="InterPro" id="IPR029787">
    <property type="entry name" value="Nucleotide_cyclase"/>
</dbReference>
<dbReference type="CDD" id="cd07302">
    <property type="entry name" value="CHD"/>
    <property type="match status" value="1"/>
</dbReference>
<evidence type="ECO:0000313" key="4">
    <source>
        <dbReference type="Proteomes" id="UP000011087"/>
    </source>
</evidence>
<dbReference type="KEGG" id="gtt:GUITHDRAFT_60850"/>
<dbReference type="PaxDb" id="55529-EKX41534"/>
<dbReference type="EMBL" id="JH993023">
    <property type="protein sequence ID" value="EKX41534.1"/>
    <property type="molecule type" value="Genomic_DNA"/>
</dbReference>
<dbReference type="Proteomes" id="UP000011087">
    <property type="component" value="Unassembled WGS sequence"/>
</dbReference>
<dbReference type="EnsemblProtists" id="EKX41534">
    <property type="protein sequence ID" value="EKX41534"/>
    <property type="gene ID" value="GUITHDRAFT_60850"/>
</dbReference>
<dbReference type="SUPFAM" id="SSF55073">
    <property type="entry name" value="Nucleotide cyclase"/>
    <property type="match status" value="1"/>
</dbReference>
<evidence type="ECO:0000259" key="1">
    <source>
        <dbReference type="PROSITE" id="PS50125"/>
    </source>
</evidence>
<protein>
    <recommendedName>
        <fullName evidence="1">Guanylate cyclase domain-containing protein</fullName>
    </recommendedName>
</protein>
<dbReference type="GO" id="GO:0004383">
    <property type="term" value="F:guanylate cyclase activity"/>
    <property type="evidence" value="ECO:0007669"/>
    <property type="project" value="TreeGrafter"/>
</dbReference>
<dbReference type="RefSeq" id="XP_005828514.1">
    <property type="nucleotide sequence ID" value="XM_005828457.1"/>
</dbReference>
<evidence type="ECO:0000313" key="3">
    <source>
        <dbReference type="EnsemblProtists" id="EKX41534"/>
    </source>
</evidence>
<dbReference type="eggNOG" id="KOG1023">
    <property type="taxonomic scope" value="Eukaryota"/>
</dbReference>
<evidence type="ECO:0000313" key="2">
    <source>
        <dbReference type="EMBL" id="EKX41534.1"/>
    </source>
</evidence>
<dbReference type="PANTHER" id="PTHR45655:SF13">
    <property type="entry name" value="SOLUBLE GUANYLATE CYCLASE GCY-32-RELATED"/>
    <property type="match status" value="1"/>
</dbReference>
<dbReference type="Pfam" id="PF00211">
    <property type="entry name" value="Guanylate_cyc"/>
    <property type="match status" value="1"/>
</dbReference>
<proteinExistence type="predicted"/>
<name>L1J048_GUITC</name>
<dbReference type="HOGENOM" id="CLU_001072_6_5_1"/>
<reference evidence="2 4" key="1">
    <citation type="journal article" date="2012" name="Nature">
        <title>Algal genomes reveal evolutionary mosaicism and the fate of nucleomorphs.</title>
        <authorList>
            <consortium name="DOE Joint Genome Institute"/>
            <person name="Curtis B.A."/>
            <person name="Tanifuji G."/>
            <person name="Burki F."/>
            <person name="Gruber A."/>
            <person name="Irimia M."/>
            <person name="Maruyama S."/>
            <person name="Arias M.C."/>
            <person name="Ball S.G."/>
            <person name="Gile G.H."/>
            <person name="Hirakawa Y."/>
            <person name="Hopkins J.F."/>
            <person name="Kuo A."/>
            <person name="Rensing S.A."/>
            <person name="Schmutz J."/>
            <person name="Symeonidi A."/>
            <person name="Elias M."/>
            <person name="Eveleigh R.J."/>
            <person name="Herman E.K."/>
            <person name="Klute M.J."/>
            <person name="Nakayama T."/>
            <person name="Obornik M."/>
            <person name="Reyes-Prieto A."/>
            <person name="Armbrust E.V."/>
            <person name="Aves S.J."/>
            <person name="Beiko R.G."/>
            <person name="Coutinho P."/>
            <person name="Dacks J.B."/>
            <person name="Durnford D.G."/>
            <person name="Fast N.M."/>
            <person name="Green B.R."/>
            <person name="Grisdale C.J."/>
            <person name="Hempel F."/>
            <person name="Henrissat B."/>
            <person name="Hoppner M.P."/>
            <person name="Ishida K."/>
            <person name="Kim E."/>
            <person name="Koreny L."/>
            <person name="Kroth P.G."/>
            <person name="Liu Y."/>
            <person name="Malik S.B."/>
            <person name="Maier U.G."/>
            <person name="McRose D."/>
            <person name="Mock T."/>
            <person name="Neilson J.A."/>
            <person name="Onodera N.T."/>
            <person name="Poole A.M."/>
            <person name="Pritham E.J."/>
            <person name="Richards T.A."/>
            <person name="Rocap G."/>
            <person name="Roy S.W."/>
            <person name="Sarai C."/>
            <person name="Schaack S."/>
            <person name="Shirato S."/>
            <person name="Slamovits C.H."/>
            <person name="Spencer D.F."/>
            <person name="Suzuki S."/>
            <person name="Worden A.Z."/>
            <person name="Zauner S."/>
            <person name="Barry K."/>
            <person name="Bell C."/>
            <person name="Bharti A.K."/>
            <person name="Crow J.A."/>
            <person name="Grimwood J."/>
            <person name="Kramer R."/>
            <person name="Lindquist E."/>
            <person name="Lucas S."/>
            <person name="Salamov A."/>
            <person name="McFadden G.I."/>
            <person name="Lane C.E."/>
            <person name="Keeling P.J."/>
            <person name="Gray M.W."/>
            <person name="Grigoriev I.V."/>
            <person name="Archibald J.M."/>
        </authorList>
    </citation>
    <scope>NUCLEOTIDE SEQUENCE</scope>
    <source>
        <strain evidence="2 4">CCMP2712</strain>
    </source>
</reference>